<dbReference type="Proteomes" id="UP000561181">
    <property type="component" value="Unassembled WGS sequence"/>
</dbReference>
<dbReference type="SUPFAM" id="SSF46785">
    <property type="entry name" value="Winged helix' DNA-binding domain"/>
    <property type="match status" value="1"/>
</dbReference>
<evidence type="ECO:0000256" key="2">
    <source>
        <dbReference type="ARBA" id="ARBA00023125"/>
    </source>
</evidence>
<dbReference type="InterPro" id="IPR000835">
    <property type="entry name" value="HTH_MarR-typ"/>
</dbReference>
<sequence length="145" mass="16425">MSGDNFQLADFLPYQLSVTSNAVSNRIARVYEEAFGLKVTEWRVMAMLGDGGPLTQRDLTSKTQMDKVAVNRACKVLEGRGLVHRLPNQKDGRSHHLELTNDGRIMHDQIVPMVLAEEAKVLAPLDKDQRRIFRELLNQVRAQID</sequence>
<name>A0A848QNR4_9SPHN</name>
<evidence type="ECO:0000256" key="3">
    <source>
        <dbReference type="ARBA" id="ARBA00023163"/>
    </source>
</evidence>
<dbReference type="Pfam" id="PF12802">
    <property type="entry name" value="MarR_2"/>
    <property type="match status" value="1"/>
</dbReference>
<evidence type="ECO:0000259" key="4">
    <source>
        <dbReference type="PROSITE" id="PS50995"/>
    </source>
</evidence>
<comment type="caution">
    <text evidence="5">The sequence shown here is derived from an EMBL/GenBank/DDBJ whole genome shotgun (WGS) entry which is preliminary data.</text>
</comment>
<evidence type="ECO:0000256" key="1">
    <source>
        <dbReference type="ARBA" id="ARBA00023015"/>
    </source>
</evidence>
<evidence type="ECO:0000313" key="5">
    <source>
        <dbReference type="EMBL" id="NMW30748.1"/>
    </source>
</evidence>
<evidence type="ECO:0000313" key="6">
    <source>
        <dbReference type="Proteomes" id="UP000561181"/>
    </source>
</evidence>
<feature type="domain" description="HTH marR-type" evidence="4">
    <location>
        <begin position="9"/>
        <end position="142"/>
    </location>
</feature>
<keyword evidence="3" id="KW-0804">Transcription</keyword>
<dbReference type="RefSeq" id="WP_170009667.1">
    <property type="nucleotide sequence ID" value="NZ_JABCRE010000002.1"/>
</dbReference>
<keyword evidence="1" id="KW-0805">Transcription regulation</keyword>
<dbReference type="PANTHER" id="PTHR35790:SF4">
    <property type="entry name" value="HTH-TYPE TRANSCRIPTIONAL REGULATOR PCHR"/>
    <property type="match status" value="1"/>
</dbReference>
<dbReference type="PANTHER" id="PTHR35790">
    <property type="entry name" value="HTH-TYPE TRANSCRIPTIONAL REGULATOR PCHR"/>
    <property type="match status" value="1"/>
</dbReference>
<accession>A0A848QNR4</accession>
<dbReference type="PROSITE" id="PS50995">
    <property type="entry name" value="HTH_MARR_2"/>
    <property type="match status" value="1"/>
</dbReference>
<dbReference type="InterPro" id="IPR036390">
    <property type="entry name" value="WH_DNA-bd_sf"/>
</dbReference>
<dbReference type="Gene3D" id="1.10.10.10">
    <property type="entry name" value="Winged helix-like DNA-binding domain superfamily/Winged helix DNA-binding domain"/>
    <property type="match status" value="1"/>
</dbReference>
<dbReference type="SMART" id="SM00347">
    <property type="entry name" value="HTH_MARR"/>
    <property type="match status" value="1"/>
</dbReference>
<keyword evidence="2" id="KW-0238">DNA-binding</keyword>
<protein>
    <submittedName>
        <fullName evidence="5">Winged helix-turn-helix transcriptional regulator</fullName>
    </submittedName>
</protein>
<dbReference type="AlphaFoldDB" id="A0A848QNR4"/>
<organism evidence="5 6">
    <name type="scientific">Pontixanthobacter rizhaonensis</name>
    <dbReference type="NCBI Taxonomy" id="2730337"/>
    <lineage>
        <taxon>Bacteria</taxon>
        <taxon>Pseudomonadati</taxon>
        <taxon>Pseudomonadota</taxon>
        <taxon>Alphaproteobacteria</taxon>
        <taxon>Sphingomonadales</taxon>
        <taxon>Erythrobacteraceae</taxon>
        <taxon>Pontixanthobacter</taxon>
    </lineage>
</organism>
<keyword evidence="6" id="KW-1185">Reference proteome</keyword>
<dbReference type="InterPro" id="IPR036388">
    <property type="entry name" value="WH-like_DNA-bd_sf"/>
</dbReference>
<gene>
    <name evidence="5" type="ORF">HKD42_01580</name>
</gene>
<dbReference type="EMBL" id="JABCRE010000002">
    <property type="protein sequence ID" value="NMW30748.1"/>
    <property type="molecule type" value="Genomic_DNA"/>
</dbReference>
<dbReference type="PRINTS" id="PR00598">
    <property type="entry name" value="HTHMARR"/>
</dbReference>
<proteinExistence type="predicted"/>
<dbReference type="GO" id="GO:0003700">
    <property type="term" value="F:DNA-binding transcription factor activity"/>
    <property type="evidence" value="ECO:0007669"/>
    <property type="project" value="InterPro"/>
</dbReference>
<dbReference type="PROSITE" id="PS01117">
    <property type="entry name" value="HTH_MARR_1"/>
    <property type="match status" value="1"/>
</dbReference>
<dbReference type="InterPro" id="IPR052067">
    <property type="entry name" value="Metal_resp_HTH_trans_reg"/>
</dbReference>
<dbReference type="InterPro" id="IPR023187">
    <property type="entry name" value="Tscrpt_reg_MarR-type_CS"/>
</dbReference>
<reference evidence="5 6" key="1">
    <citation type="submission" date="2020-04" db="EMBL/GenBank/DDBJ databases">
        <authorList>
            <person name="Liu A."/>
        </authorList>
    </citation>
    <scope>NUCLEOTIDE SEQUENCE [LARGE SCALE GENOMIC DNA]</scope>
    <source>
        <strain evidence="5 6">RZ02</strain>
    </source>
</reference>
<dbReference type="GO" id="GO:0003677">
    <property type="term" value="F:DNA binding"/>
    <property type="evidence" value="ECO:0007669"/>
    <property type="project" value="UniProtKB-KW"/>
</dbReference>